<evidence type="ECO:0000313" key="1">
    <source>
        <dbReference type="EMBL" id="KII69856.1"/>
    </source>
</evidence>
<gene>
    <name evidence="1" type="ORF">RF11_02785</name>
</gene>
<protein>
    <submittedName>
        <fullName evidence="1">Uncharacterized protein</fullName>
    </submittedName>
</protein>
<name>A0A0C2MRJ8_THEKT</name>
<proteinExistence type="predicted"/>
<dbReference type="EMBL" id="JWZT01002265">
    <property type="protein sequence ID" value="KII69856.1"/>
    <property type="molecule type" value="Genomic_DNA"/>
</dbReference>
<organism evidence="1 2">
    <name type="scientific">Thelohanellus kitauei</name>
    <name type="common">Myxosporean</name>
    <dbReference type="NCBI Taxonomy" id="669202"/>
    <lineage>
        <taxon>Eukaryota</taxon>
        <taxon>Metazoa</taxon>
        <taxon>Cnidaria</taxon>
        <taxon>Myxozoa</taxon>
        <taxon>Myxosporea</taxon>
        <taxon>Bivalvulida</taxon>
        <taxon>Platysporina</taxon>
        <taxon>Myxobolidae</taxon>
        <taxon>Thelohanellus</taxon>
    </lineage>
</organism>
<dbReference type="AlphaFoldDB" id="A0A0C2MRJ8"/>
<reference evidence="1 2" key="1">
    <citation type="journal article" date="2014" name="Genome Biol. Evol.">
        <title>The genome of the myxosporean Thelohanellus kitauei shows adaptations to nutrient acquisition within its fish host.</title>
        <authorList>
            <person name="Yang Y."/>
            <person name="Xiong J."/>
            <person name="Zhou Z."/>
            <person name="Huo F."/>
            <person name="Miao W."/>
            <person name="Ran C."/>
            <person name="Liu Y."/>
            <person name="Zhang J."/>
            <person name="Feng J."/>
            <person name="Wang M."/>
            <person name="Wang M."/>
            <person name="Wang L."/>
            <person name="Yao B."/>
        </authorList>
    </citation>
    <scope>NUCLEOTIDE SEQUENCE [LARGE SCALE GENOMIC DNA]</scope>
    <source>
        <strain evidence="1">Wuqing</strain>
    </source>
</reference>
<accession>A0A0C2MRJ8</accession>
<comment type="caution">
    <text evidence="1">The sequence shown here is derived from an EMBL/GenBank/DDBJ whole genome shotgun (WGS) entry which is preliminary data.</text>
</comment>
<dbReference type="Proteomes" id="UP000031668">
    <property type="component" value="Unassembled WGS sequence"/>
</dbReference>
<sequence length="542" mass="64581">MFVRMCEAPMDFNTNKTKERLFINVFMFLFRNTNVVQYEKCQLILGLFLKYIQSYELDDEFKDRQIIDSVNNSVSCEPNKVLFINENGMLCFYKFFGSLKKAYAGEYLKLCDSVCSLDSSQIYALSFENITNGVNKIIWKLDMTRRIVLEKLLFMIFKMLSRLRILNHIEFKFDMFHEITFLEFTSFPEPYNEQVIKDLSKTWISIINVFGDRLEFDYTQEMMFASCVYSVYFINKLRKVNDGSGHFEMTKITKQGVLIIYFTLYAYPWMKNRSKRWLRNVLQYLHGSFKKYFKKCSIEDRPIEDQFFLLIYYLRSHVALEIKPSPHDEELFEAVVERLQTYPSMKLHSSLIESHLLLVFTENLTSAESNHPDTLRKIKRFVKNLILALSDEWHIYKVENERKLHLFESFKNVNLSIFNDDYIMKTLSKSYKHLRNSYSYYSPQPDESKALAMTNHTFNQYGCIPRTNLDYLLQLCEGQNTPGRYENIPDLPNLLQSYPHLIFIDHLPFPALLKWMIYFFEMKFVFGEDNCKAENITNILNL</sequence>
<keyword evidence="2" id="KW-1185">Reference proteome</keyword>
<evidence type="ECO:0000313" key="2">
    <source>
        <dbReference type="Proteomes" id="UP000031668"/>
    </source>
</evidence>